<evidence type="ECO:0000313" key="1">
    <source>
        <dbReference type="EMBL" id="CEK94787.1"/>
    </source>
</evidence>
<name>A0A0B7BPH1_9EUPU</name>
<organism evidence="1">
    <name type="scientific">Arion vulgaris</name>
    <dbReference type="NCBI Taxonomy" id="1028688"/>
    <lineage>
        <taxon>Eukaryota</taxon>
        <taxon>Metazoa</taxon>
        <taxon>Spiralia</taxon>
        <taxon>Lophotrochozoa</taxon>
        <taxon>Mollusca</taxon>
        <taxon>Gastropoda</taxon>
        <taxon>Heterobranchia</taxon>
        <taxon>Euthyneura</taxon>
        <taxon>Panpulmonata</taxon>
        <taxon>Eupulmonata</taxon>
        <taxon>Stylommatophora</taxon>
        <taxon>Helicina</taxon>
        <taxon>Arionoidea</taxon>
        <taxon>Arionidae</taxon>
        <taxon>Arion</taxon>
    </lineage>
</organism>
<proteinExistence type="predicted"/>
<protein>
    <submittedName>
        <fullName evidence="1">Uncharacterized protein</fullName>
    </submittedName>
</protein>
<feature type="non-terminal residue" evidence="1">
    <location>
        <position position="1"/>
    </location>
</feature>
<dbReference type="AlphaFoldDB" id="A0A0B7BPH1"/>
<sequence>RTVELVIKRIRISYVFCEIQIKGIPGVFSQGEISQAGMLMTELHGSGALKGPGN</sequence>
<reference evidence="1" key="1">
    <citation type="submission" date="2014-12" db="EMBL/GenBank/DDBJ databases">
        <title>Insight into the proteome of Arion vulgaris.</title>
        <authorList>
            <person name="Aradska J."/>
            <person name="Bulat T."/>
            <person name="Smidak R."/>
            <person name="Sarate P."/>
            <person name="Gangsoo J."/>
            <person name="Sialana F."/>
            <person name="Bilban M."/>
            <person name="Lubec G."/>
        </authorList>
    </citation>
    <scope>NUCLEOTIDE SEQUENCE</scope>
    <source>
        <tissue evidence="1">Skin</tissue>
    </source>
</reference>
<evidence type="ECO:0000313" key="3">
    <source>
        <dbReference type="EMBL" id="CEK94789.1"/>
    </source>
</evidence>
<gene>
    <name evidence="1" type="primary">ORF203872</name>
    <name evidence="2" type="synonym">ORF203888</name>
    <name evidence="3" type="synonym">ORF203892</name>
</gene>
<accession>A0A0B7BPH1</accession>
<dbReference type="EMBL" id="HACG01047923">
    <property type="protein sequence ID" value="CEK94788.1"/>
    <property type="molecule type" value="Transcribed_RNA"/>
</dbReference>
<dbReference type="EMBL" id="HACG01047922">
    <property type="protein sequence ID" value="CEK94787.1"/>
    <property type="molecule type" value="Transcribed_RNA"/>
</dbReference>
<dbReference type="EMBL" id="HACG01047924">
    <property type="protein sequence ID" value="CEK94789.1"/>
    <property type="molecule type" value="Transcribed_RNA"/>
</dbReference>
<evidence type="ECO:0000313" key="2">
    <source>
        <dbReference type="EMBL" id="CEK94788.1"/>
    </source>
</evidence>